<dbReference type="AlphaFoldDB" id="A0A9D1L0E8"/>
<dbReference type="Gene3D" id="3.40.1620.10">
    <property type="entry name" value="YefM-like domain"/>
    <property type="match status" value="1"/>
</dbReference>
<protein>
    <submittedName>
        <fullName evidence="2">Type II toxin-antitoxin system Phd/YefM family antitoxin</fullName>
    </submittedName>
</protein>
<evidence type="ECO:0000313" key="2">
    <source>
        <dbReference type="EMBL" id="HIU12822.1"/>
    </source>
</evidence>
<evidence type="ECO:0000313" key="3">
    <source>
        <dbReference type="Proteomes" id="UP000824175"/>
    </source>
</evidence>
<sequence>MMIMSNEKRHQKTTIDSDIISDTCKTMIMARQNDAKIVMMSEDVYNNLMENMYLTSSKNNLDWLIESQKQYEEGKTYTIDSADLTNNE</sequence>
<proteinExistence type="inferred from homology"/>
<dbReference type="Proteomes" id="UP000824175">
    <property type="component" value="Unassembled WGS sequence"/>
</dbReference>
<comment type="similarity">
    <text evidence="1">Belongs to the phD/YefM antitoxin family.</text>
</comment>
<name>A0A9D1L0E8_9FIRM</name>
<dbReference type="InterPro" id="IPR036165">
    <property type="entry name" value="YefM-like_sf"/>
</dbReference>
<evidence type="ECO:0000256" key="1">
    <source>
        <dbReference type="ARBA" id="ARBA00009981"/>
    </source>
</evidence>
<reference evidence="2" key="1">
    <citation type="submission" date="2020-10" db="EMBL/GenBank/DDBJ databases">
        <authorList>
            <person name="Gilroy R."/>
        </authorList>
    </citation>
    <scope>NUCLEOTIDE SEQUENCE</scope>
    <source>
        <strain evidence="2">CHK195-11698</strain>
    </source>
</reference>
<dbReference type="SUPFAM" id="SSF143120">
    <property type="entry name" value="YefM-like"/>
    <property type="match status" value="1"/>
</dbReference>
<dbReference type="EMBL" id="DVMJ01000014">
    <property type="protein sequence ID" value="HIU12822.1"/>
    <property type="molecule type" value="Genomic_DNA"/>
</dbReference>
<reference evidence="2" key="2">
    <citation type="journal article" date="2021" name="PeerJ">
        <title>Extensive microbial diversity within the chicken gut microbiome revealed by metagenomics and culture.</title>
        <authorList>
            <person name="Gilroy R."/>
            <person name="Ravi A."/>
            <person name="Getino M."/>
            <person name="Pursley I."/>
            <person name="Horton D.L."/>
            <person name="Alikhan N.F."/>
            <person name="Baker D."/>
            <person name="Gharbi K."/>
            <person name="Hall N."/>
            <person name="Watson M."/>
            <person name="Adriaenssens E.M."/>
            <person name="Foster-Nyarko E."/>
            <person name="Jarju S."/>
            <person name="Secka A."/>
            <person name="Antonio M."/>
            <person name="Oren A."/>
            <person name="Chaudhuri R.R."/>
            <person name="La Ragione R."/>
            <person name="Hildebrand F."/>
            <person name="Pallen M.J."/>
        </authorList>
    </citation>
    <scope>NUCLEOTIDE SEQUENCE</scope>
    <source>
        <strain evidence="2">CHK195-11698</strain>
    </source>
</reference>
<comment type="caution">
    <text evidence="2">The sequence shown here is derived from an EMBL/GenBank/DDBJ whole genome shotgun (WGS) entry which is preliminary data.</text>
</comment>
<accession>A0A9D1L0E8</accession>
<gene>
    <name evidence="2" type="ORF">IAD15_01955</name>
</gene>
<organism evidence="2 3">
    <name type="scientific">Candidatus Fimiplasma intestinipullorum</name>
    <dbReference type="NCBI Taxonomy" id="2840825"/>
    <lineage>
        <taxon>Bacteria</taxon>
        <taxon>Bacillati</taxon>
        <taxon>Bacillota</taxon>
        <taxon>Clostridia</taxon>
        <taxon>Eubacteriales</taxon>
        <taxon>Candidatus Fimiplasma</taxon>
    </lineage>
</organism>